<evidence type="ECO:0000313" key="1">
    <source>
        <dbReference type="EMBL" id="KAJ7195642.1"/>
    </source>
</evidence>
<name>A0AAD6UV51_9AGAR</name>
<organism evidence="1 2">
    <name type="scientific">Mycena pura</name>
    <dbReference type="NCBI Taxonomy" id="153505"/>
    <lineage>
        <taxon>Eukaryota</taxon>
        <taxon>Fungi</taxon>
        <taxon>Dikarya</taxon>
        <taxon>Basidiomycota</taxon>
        <taxon>Agaricomycotina</taxon>
        <taxon>Agaricomycetes</taxon>
        <taxon>Agaricomycetidae</taxon>
        <taxon>Agaricales</taxon>
        <taxon>Marasmiineae</taxon>
        <taxon>Mycenaceae</taxon>
        <taxon>Mycena</taxon>
    </lineage>
</organism>
<reference evidence="1" key="1">
    <citation type="submission" date="2023-03" db="EMBL/GenBank/DDBJ databases">
        <title>Massive genome expansion in bonnet fungi (Mycena s.s.) driven by repeated elements and novel gene families across ecological guilds.</title>
        <authorList>
            <consortium name="Lawrence Berkeley National Laboratory"/>
            <person name="Harder C.B."/>
            <person name="Miyauchi S."/>
            <person name="Viragh M."/>
            <person name="Kuo A."/>
            <person name="Thoen E."/>
            <person name="Andreopoulos B."/>
            <person name="Lu D."/>
            <person name="Skrede I."/>
            <person name="Drula E."/>
            <person name="Henrissat B."/>
            <person name="Morin E."/>
            <person name="Kohler A."/>
            <person name="Barry K."/>
            <person name="LaButti K."/>
            <person name="Morin E."/>
            <person name="Salamov A."/>
            <person name="Lipzen A."/>
            <person name="Mereny Z."/>
            <person name="Hegedus B."/>
            <person name="Baldrian P."/>
            <person name="Stursova M."/>
            <person name="Weitz H."/>
            <person name="Taylor A."/>
            <person name="Grigoriev I.V."/>
            <person name="Nagy L.G."/>
            <person name="Martin F."/>
            <person name="Kauserud H."/>
        </authorList>
    </citation>
    <scope>NUCLEOTIDE SEQUENCE</scope>
    <source>
        <strain evidence="1">9144</strain>
    </source>
</reference>
<accession>A0AAD6UV51</accession>
<comment type="caution">
    <text evidence="1">The sequence shown here is derived from an EMBL/GenBank/DDBJ whole genome shotgun (WGS) entry which is preliminary data.</text>
</comment>
<keyword evidence="2" id="KW-1185">Reference proteome</keyword>
<proteinExistence type="predicted"/>
<evidence type="ECO:0000313" key="2">
    <source>
        <dbReference type="Proteomes" id="UP001219525"/>
    </source>
</evidence>
<gene>
    <name evidence="1" type="ORF">GGX14DRAFT_403850</name>
</gene>
<protein>
    <submittedName>
        <fullName evidence="1">Uncharacterized protein</fullName>
    </submittedName>
</protein>
<dbReference type="EMBL" id="JARJCW010000089">
    <property type="protein sequence ID" value="KAJ7195642.1"/>
    <property type="molecule type" value="Genomic_DNA"/>
</dbReference>
<dbReference type="Proteomes" id="UP001219525">
    <property type="component" value="Unassembled WGS sequence"/>
</dbReference>
<dbReference type="AlphaFoldDB" id="A0AAD6UV51"/>
<sequence length="155" mass="17355">MPHPAMSALDLANFDYVGDNRFGGRWPFLDTIPIILRLDWLSSGLLYRDRLGIASTLVGCSSPHVTLLASAVVTLAARALLESFRESMAHDKDWEDRDLVDRSSMTEIWKGDLRSRGGRGGLSLSLRCSNILILDLPEYFTSHIREPSWLAMAHI</sequence>